<gene>
    <name evidence="1" type="ORF">OKC24_04930</name>
</gene>
<keyword evidence="2" id="KW-1185">Reference proteome</keyword>
<dbReference type="Proteomes" id="UP001209682">
    <property type="component" value="Unassembled WGS sequence"/>
</dbReference>
<evidence type="ECO:0000313" key="2">
    <source>
        <dbReference type="Proteomes" id="UP001209682"/>
    </source>
</evidence>
<comment type="caution">
    <text evidence="1">The sequence shown here is derived from an EMBL/GenBank/DDBJ whole genome shotgun (WGS) entry which is preliminary data.</text>
</comment>
<sequence>MADLPQNGRIVIVDDQIVQALPLMNYFSKNKVPFTYFDGSVENLPEQGFDDIRILFLDVNLSGDTIPEHYDFRKLQSRVNRLIHTISHPYLLVIWSRDPKLFDKFDTFFKAEKLQSKKPIATIFLDKINYFGLDGEVKSTDFQDLGSELAEMLDKYPELQCILNWESTVHQVTNEIASIFFPKFGQYETWSDDTRKMFTQFSKASLGKYFSDADTTTRINSAFEVIHQVFMDELETRFYKADKKLNLESLDKTIVPNFKINTKLLVQNHDHLNNDYPGSLIALNNNDASTFFSNVIDQDQLKNAVRKYNDAELKDNEKKFDELSASQQSKKCSVYKRDKINQYLQKVQLRIDPLCDYVQKKIQHSKCVDGILIPEIAYNLIDKRSEAIYISPVFEYQGNNVALVIDFRTFQTKVVVKIPTNSVNTTTDEQSQSVEVLEKSLDEVEVIFRLRSALLADIQSKFARHANRQGLLYL</sequence>
<dbReference type="RefSeq" id="WP_265464860.1">
    <property type="nucleotide sequence ID" value="NZ_JAPEQW010000004.1"/>
</dbReference>
<evidence type="ECO:0000313" key="1">
    <source>
        <dbReference type="EMBL" id="MCW8038520.1"/>
    </source>
</evidence>
<accession>A0ABT3NHW3</accession>
<organism evidence="1 2">
    <name type="scientific">Acinetobacter entericus</name>
    <dbReference type="NCBI Taxonomy" id="2989714"/>
    <lineage>
        <taxon>Bacteria</taxon>
        <taxon>Pseudomonadati</taxon>
        <taxon>Pseudomonadota</taxon>
        <taxon>Gammaproteobacteria</taxon>
        <taxon>Moraxellales</taxon>
        <taxon>Moraxellaceae</taxon>
        <taxon>Acinetobacter</taxon>
    </lineage>
</organism>
<evidence type="ECO:0008006" key="3">
    <source>
        <dbReference type="Google" id="ProtNLM"/>
    </source>
</evidence>
<protein>
    <recommendedName>
        <fullName evidence="3">Response regulator</fullName>
    </recommendedName>
</protein>
<name>A0ABT3NHW3_9GAMM</name>
<proteinExistence type="predicted"/>
<reference evidence="1 2" key="1">
    <citation type="submission" date="2022-11" db="EMBL/GenBank/DDBJ databases">
        <title>Acinetobacter entericus sp. nov., isolated from the gut of the plastic-eating larvae of the Coleoptera insect Zophobas atratus.</title>
        <authorList>
            <person name="Dong X."/>
            <person name="Yang Y."/>
        </authorList>
    </citation>
    <scope>NUCLEOTIDE SEQUENCE [LARGE SCALE GENOMIC DNA]</scope>
    <source>
        <strain evidence="1 2">BIT-DXN8</strain>
    </source>
</reference>
<dbReference type="EMBL" id="JAPEQW010000004">
    <property type="protein sequence ID" value="MCW8038520.1"/>
    <property type="molecule type" value="Genomic_DNA"/>
</dbReference>